<dbReference type="Gene3D" id="1.10.540.10">
    <property type="entry name" value="Acyl-CoA dehydrogenase/oxidase, N-terminal domain"/>
    <property type="match status" value="1"/>
</dbReference>
<comment type="similarity">
    <text evidence="2 6">Belongs to the acyl-CoA dehydrogenase family.</text>
</comment>
<evidence type="ECO:0000259" key="8">
    <source>
        <dbReference type="Pfam" id="PF02770"/>
    </source>
</evidence>
<comment type="caution">
    <text evidence="10">The sequence shown here is derived from an EMBL/GenBank/DDBJ whole genome shotgun (WGS) entry which is preliminary data.</text>
</comment>
<dbReference type="InterPro" id="IPR009075">
    <property type="entry name" value="AcylCo_DH/oxidase_C"/>
</dbReference>
<dbReference type="Pfam" id="PF02770">
    <property type="entry name" value="Acyl-CoA_dh_M"/>
    <property type="match status" value="1"/>
</dbReference>
<evidence type="ECO:0000256" key="2">
    <source>
        <dbReference type="ARBA" id="ARBA00009347"/>
    </source>
</evidence>
<evidence type="ECO:0000256" key="1">
    <source>
        <dbReference type="ARBA" id="ARBA00001974"/>
    </source>
</evidence>
<keyword evidence="5 6" id="KW-0560">Oxidoreductase</keyword>
<organism evidence="10 11">
    <name type="scientific">Novosphingobium aquae</name>
    <dbReference type="NCBI Taxonomy" id="3133435"/>
    <lineage>
        <taxon>Bacteria</taxon>
        <taxon>Pseudomonadati</taxon>
        <taxon>Pseudomonadota</taxon>
        <taxon>Alphaproteobacteria</taxon>
        <taxon>Sphingomonadales</taxon>
        <taxon>Sphingomonadaceae</taxon>
        <taxon>Novosphingobium</taxon>
    </lineage>
</organism>
<dbReference type="PANTHER" id="PTHR43292:SF3">
    <property type="entry name" value="ACYL-COA DEHYDROGENASE FADE29"/>
    <property type="match status" value="1"/>
</dbReference>
<dbReference type="RefSeq" id="WP_339965425.1">
    <property type="nucleotide sequence ID" value="NZ_JBBHJY010000002.1"/>
</dbReference>
<dbReference type="Gene3D" id="2.40.110.10">
    <property type="entry name" value="Butyryl-CoA Dehydrogenase, subunit A, domain 2"/>
    <property type="match status" value="1"/>
</dbReference>
<feature type="domain" description="Acyl-CoA dehydrogenase/oxidase N-terminal" evidence="9">
    <location>
        <begin position="8"/>
        <end position="120"/>
    </location>
</feature>
<keyword evidence="11" id="KW-1185">Reference proteome</keyword>
<dbReference type="InterPro" id="IPR013786">
    <property type="entry name" value="AcylCoA_DH/ox_N"/>
</dbReference>
<dbReference type="InterPro" id="IPR009100">
    <property type="entry name" value="AcylCoA_DH/oxidase_NM_dom_sf"/>
</dbReference>
<evidence type="ECO:0000259" key="9">
    <source>
        <dbReference type="Pfam" id="PF02771"/>
    </source>
</evidence>
<keyword evidence="4 6" id="KW-0274">FAD</keyword>
<name>A0ABU8S6C9_9SPHN</name>
<dbReference type="Pfam" id="PF02771">
    <property type="entry name" value="Acyl-CoA_dh_N"/>
    <property type="match status" value="1"/>
</dbReference>
<protein>
    <submittedName>
        <fullName evidence="10">Acyl-CoA dehydrogenase family protein</fullName>
    </submittedName>
</protein>
<dbReference type="InterPro" id="IPR006091">
    <property type="entry name" value="Acyl-CoA_Oxase/DH_mid-dom"/>
</dbReference>
<dbReference type="EMBL" id="JBBHJY010000002">
    <property type="protein sequence ID" value="MEJ6009385.1"/>
    <property type="molecule type" value="Genomic_DNA"/>
</dbReference>
<gene>
    <name evidence="10" type="ORF">WG900_05580</name>
</gene>
<dbReference type="InterPro" id="IPR052161">
    <property type="entry name" value="Mycobact_Acyl-CoA_DH"/>
</dbReference>
<evidence type="ECO:0000256" key="4">
    <source>
        <dbReference type="ARBA" id="ARBA00022827"/>
    </source>
</evidence>
<dbReference type="InterPro" id="IPR036250">
    <property type="entry name" value="AcylCo_DH-like_C"/>
</dbReference>
<dbReference type="SUPFAM" id="SSF56645">
    <property type="entry name" value="Acyl-CoA dehydrogenase NM domain-like"/>
    <property type="match status" value="1"/>
</dbReference>
<proteinExistence type="inferred from homology"/>
<evidence type="ECO:0000256" key="6">
    <source>
        <dbReference type="RuleBase" id="RU362125"/>
    </source>
</evidence>
<sequence>MDFRPDPTLEAFRETVRVFLRDNLPQDLVQTKIAMVSPRDATVRWQRILNGKGWGAPYWAERHGGTGWSVEEQLIFDEECALAGAPSLEGFAQKLLGPVLNQFATPEQWQAHVPAILAGERHWCQGFSEPGSGSDLASLRTRAECRGDRYIVNGQKIWTSYAHRADWIFLLARTNAEVKKQAGISFLLIDMKTPGITVRPIISIDGQHHLNEVFFDEVEVPVGNLIGEEGMGWSITKFLLNNEHASTADLPILKAYLARMKKMSRSITVGMAAMARQADFAVQIARFETELKALAMMVRRSAALHGDQGHFAHALGSMLKLRATDLQQRMTVFMVEMLGDDGPLVDPVEGDGITSEMFFRRASTIYGGTNEVQRGIVAKLMFGL</sequence>
<evidence type="ECO:0000256" key="3">
    <source>
        <dbReference type="ARBA" id="ARBA00022630"/>
    </source>
</evidence>
<dbReference type="Proteomes" id="UP001379235">
    <property type="component" value="Unassembled WGS sequence"/>
</dbReference>
<evidence type="ECO:0000313" key="10">
    <source>
        <dbReference type="EMBL" id="MEJ6009385.1"/>
    </source>
</evidence>
<dbReference type="InterPro" id="IPR046373">
    <property type="entry name" value="Acyl-CoA_Oxase/DH_mid-dom_sf"/>
</dbReference>
<feature type="domain" description="Acyl-CoA dehydrogenase/oxidase C-terminal" evidence="7">
    <location>
        <begin position="230"/>
        <end position="380"/>
    </location>
</feature>
<evidence type="ECO:0000256" key="5">
    <source>
        <dbReference type="ARBA" id="ARBA00023002"/>
    </source>
</evidence>
<dbReference type="PANTHER" id="PTHR43292">
    <property type="entry name" value="ACYL-COA DEHYDROGENASE"/>
    <property type="match status" value="1"/>
</dbReference>
<evidence type="ECO:0000313" key="11">
    <source>
        <dbReference type="Proteomes" id="UP001379235"/>
    </source>
</evidence>
<comment type="cofactor">
    <cofactor evidence="1 6">
        <name>FAD</name>
        <dbReference type="ChEBI" id="CHEBI:57692"/>
    </cofactor>
</comment>
<dbReference type="SUPFAM" id="SSF47203">
    <property type="entry name" value="Acyl-CoA dehydrogenase C-terminal domain-like"/>
    <property type="match status" value="1"/>
</dbReference>
<dbReference type="InterPro" id="IPR037069">
    <property type="entry name" value="AcylCoA_DH/ox_N_sf"/>
</dbReference>
<dbReference type="Gene3D" id="1.20.140.10">
    <property type="entry name" value="Butyryl-CoA Dehydrogenase, subunit A, domain 3"/>
    <property type="match status" value="1"/>
</dbReference>
<feature type="domain" description="Acyl-CoA oxidase/dehydrogenase middle" evidence="8">
    <location>
        <begin position="124"/>
        <end position="218"/>
    </location>
</feature>
<evidence type="ECO:0000259" key="7">
    <source>
        <dbReference type="Pfam" id="PF00441"/>
    </source>
</evidence>
<reference evidence="10 11" key="1">
    <citation type="submission" date="2024-03" db="EMBL/GenBank/DDBJ databases">
        <authorList>
            <person name="Jo J.-H."/>
        </authorList>
    </citation>
    <scope>NUCLEOTIDE SEQUENCE [LARGE SCALE GENOMIC DNA]</scope>
    <source>
        <strain evidence="10 11">AS3R-12</strain>
    </source>
</reference>
<keyword evidence="3 6" id="KW-0285">Flavoprotein</keyword>
<dbReference type="Pfam" id="PF00441">
    <property type="entry name" value="Acyl-CoA_dh_1"/>
    <property type="match status" value="1"/>
</dbReference>
<accession>A0ABU8S6C9</accession>